<dbReference type="GO" id="GO:0004252">
    <property type="term" value="F:serine-type endopeptidase activity"/>
    <property type="evidence" value="ECO:0007669"/>
    <property type="project" value="InterPro"/>
</dbReference>
<keyword evidence="7" id="KW-0645">Protease</keyword>
<feature type="transmembrane region" description="Helical" evidence="5">
    <location>
        <begin position="240"/>
        <end position="257"/>
    </location>
</feature>
<comment type="caution">
    <text evidence="7">The sequence shown here is derived from an EMBL/GenBank/DDBJ whole genome shotgun (WGS) entry which is preliminary data.</text>
</comment>
<keyword evidence="8" id="KW-1185">Reference proteome</keyword>
<dbReference type="Proteomes" id="UP000811899">
    <property type="component" value="Unassembled WGS sequence"/>
</dbReference>
<evidence type="ECO:0000256" key="3">
    <source>
        <dbReference type="ARBA" id="ARBA00022989"/>
    </source>
</evidence>
<sequence length="318" mass="35116">METNSHLDTAEPVEWLALPPLSDRWHSLPALSRKRAESWALVLESQGIPGRLERYGIRWNLMVPSDHLEHAINQLSLFEAENIGWPPPPPKPNPLVENTLASVSVLLLLATFHNFTLLNIPIFGHPPPEWSQIGSAQAARILDGEWWRLITALTLHASWLHLLSNLAIGGVFIIFLCRELGSGLAWTLLLASGAMGNLANAHFHLPTHTSIGASTLVFGGVGLLSAISMIRYRHHLKRRWYAPVAGAMALLASLGTEGNNTDLGAHFFGFLFGLLFGVFSGYLIERYDRPGRRVNQGLALLAIVTVIMSWWAAIRFAI</sequence>
<protein>
    <submittedName>
        <fullName evidence="7">Rhomboid family intramembrane serine protease</fullName>
        <ecNumber evidence="7">3.4.21.105</ecNumber>
    </submittedName>
</protein>
<dbReference type="AlphaFoldDB" id="A0AAW4L166"/>
<evidence type="ECO:0000256" key="5">
    <source>
        <dbReference type="SAM" id="Phobius"/>
    </source>
</evidence>
<evidence type="ECO:0000256" key="4">
    <source>
        <dbReference type="ARBA" id="ARBA00023136"/>
    </source>
</evidence>
<dbReference type="EMBL" id="JAHCVJ010000003">
    <property type="protein sequence ID" value="MBT0664603.1"/>
    <property type="molecule type" value="Genomic_DNA"/>
</dbReference>
<evidence type="ECO:0000256" key="2">
    <source>
        <dbReference type="ARBA" id="ARBA00022692"/>
    </source>
</evidence>
<dbReference type="GO" id="GO:0016020">
    <property type="term" value="C:membrane"/>
    <property type="evidence" value="ECO:0007669"/>
    <property type="project" value="UniProtKB-SubCell"/>
</dbReference>
<name>A0AAW4L166_9BACT</name>
<comment type="subcellular location">
    <subcellularLocation>
        <location evidence="1">Membrane</location>
        <topology evidence="1">Multi-pass membrane protein</topology>
    </subcellularLocation>
</comment>
<reference evidence="7 8" key="1">
    <citation type="submission" date="2021-05" db="EMBL/GenBank/DDBJ databases">
        <title>The draft genome of Geobacter pelophilus DSM 12255.</title>
        <authorList>
            <person name="Xu Z."/>
            <person name="Masuda Y."/>
            <person name="Itoh H."/>
            <person name="Senoo K."/>
        </authorList>
    </citation>
    <scope>NUCLEOTIDE SEQUENCE [LARGE SCALE GENOMIC DNA]</scope>
    <source>
        <strain evidence="7 8">DSM 12255</strain>
    </source>
</reference>
<feature type="transmembrane region" description="Helical" evidence="5">
    <location>
        <begin position="296"/>
        <end position="314"/>
    </location>
</feature>
<dbReference type="EC" id="3.4.21.105" evidence="7"/>
<feature type="transmembrane region" description="Helical" evidence="5">
    <location>
        <begin position="263"/>
        <end position="284"/>
    </location>
</feature>
<feature type="domain" description="Peptidase S54 rhomboid" evidence="6">
    <location>
        <begin position="144"/>
        <end position="279"/>
    </location>
</feature>
<accession>A0AAW4L166</accession>
<dbReference type="PANTHER" id="PTHR43066">
    <property type="entry name" value="RHOMBOID-RELATED PROTEIN"/>
    <property type="match status" value="1"/>
</dbReference>
<organism evidence="7 8">
    <name type="scientific">Geoanaerobacter pelophilus</name>
    <dbReference type="NCBI Taxonomy" id="60036"/>
    <lineage>
        <taxon>Bacteria</taxon>
        <taxon>Pseudomonadati</taxon>
        <taxon>Thermodesulfobacteriota</taxon>
        <taxon>Desulfuromonadia</taxon>
        <taxon>Geobacterales</taxon>
        <taxon>Geobacteraceae</taxon>
        <taxon>Geoanaerobacter</taxon>
    </lineage>
</organism>
<evidence type="ECO:0000313" key="8">
    <source>
        <dbReference type="Proteomes" id="UP000811899"/>
    </source>
</evidence>
<dbReference type="Gene3D" id="1.20.1540.10">
    <property type="entry name" value="Rhomboid-like"/>
    <property type="match status" value="1"/>
</dbReference>
<dbReference type="GO" id="GO:0006508">
    <property type="term" value="P:proteolysis"/>
    <property type="evidence" value="ECO:0007669"/>
    <property type="project" value="UniProtKB-KW"/>
</dbReference>
<evidence type="ECO:0000256" key="1">
    <source>
        <dbReference type="ARBA" id="ARBA00004141"/>
    </source>
</evidence>
<feature type="transmembrane region" description="Helical" evidence="5">
    <location>
        <begin position="209"/>
        <end position="228"/>
    </location>
</feature>
<evidence type="ECO:0000313" key="7">
    <source>
        <dbReference type="EMBL" id="MBT0664603.1"/>
    </source>
</evidence>
<keyword evidence="4 5" id="KW-0472">Membrane</keyword>
<dbReference type="InterPro" id="IPR022764">
    <property type="entry name" value="Peptidase_S54_rhomboid_dom"/>
</dbReference>
<dbReference type="SUPFAM" id="SSF144091">
    <property type="entry name" value="Rhomboid-like"/>
    <property type="match status" value="1"/>
</dbReference>
<keyword evidence="2 5" id="KW-0812">Transmembrane</keyword>
<dbReference type="PANTHER" id="PTHR43066:SF5">
    <property type="entry name" value="RHOMBOID-LIKE PROTEIN 11, CHLOROPLASTIC-RELATED"/>
    <property type="match status" value="1"/>
</dbReference>
<gene>
    <name evidence="7" type="ORF">KI809_09860</name>
</gene>
<proteinExistence type="predicted"/>
<evidence type="ECO:0000259" key="6">
    <source>
        <dbReference type="Pfam" id="PF01694"/>
    </source>
</evidence>
<dbReference type="InterPro" id="IPR035952">
    <property type="entry name" value="Rhomboid-like_sf"/>
</dbReference>
<keyword evidence="7" id="KW-0378">Hydrolase</keyword>
<dbReference type="Pfam" id="PF01694">
    <property type="entry name" value="Rhomboid"/>
    <property type="match status" value="1"/>
</dbReference>
<keyword evidence="3 5" id="KW-1133">Transmembrane helix</keyword>